<evidence type="ECO:0000256" key="1">
    <source>
        <dbReference type="SAM" id="Phobius"/>
    </source>
</evidence>
<gene>
    <name evidence="2" type="ORF">N792_07275</name>
</gene>
<sequence>MDRIQAEAIVTAMLEPDLKIEQELQQKRAREARQLIVQRRHAGFVLAGFAAGIAVGYPIGGFNSAHGLMGAMAGVAVSALIGWTRKRRAG</sequence>
<dbReference type="Proteomes" id="UP000030017">
    <property type="component" value="Unassembled WGS sequence"/>
</dbReference>
<dbReference type="OrthoDB" id="6008711at2"/>
<proteinExistence type="predicted"/>
<keyword evidence="1" id="KW-0812">Transmembrane</keyword>
<feature type="transmembrane region" description="Helical" evidence="1">
    <location>
        <begin position="42"/>
        <end position="59"/>
    </location>
</feature>
<reference evidence="2 3" key="1">
    <citation type="submission" date="2013-08" db="EMBL/GenBank/DDBJ databases">
        <title>Genome sequencing of Lysobacter.</title>
        <authorList>
            <person name="Zhang S."/>
            <person name="Wang G."/>
        </authorList>
    </citation>
    <scope>NUCLEOTIDE SEQUENCE [LARGE SCALE GENOMIC DNA]</scope>
    <source>
        <strain evidence="2 3">Ko07</strain>
    </source>
</reference>
<dbReference type="EMBL" id="AVPS01000004">
    <property type="protein sequence ID" value="KGM52122.1"/>
    <property type="molecule type" value="Genomic_DNA"/>
</dbReference>
<dbReference type="STRING" id="1122185.N792_07275"/>
<accession>A0A0A0ESH6</accession>
<organism evidence="2 3">
    <name type="scientific">Lysobacter concretionis Ko07 = DSM 16239</name>
    <dbReference type="NCBI Taxonomy" id="1122185"/>
    <lineage>
        <taxon>Bacteria</taxon>
        <taxon>Pseudomonadati</taxon>
        <taxon>Pseudomonadota</taxon>
        <taxon>Gammaproteobacteria</taxon>
        <taxon>Lysobacterales</taxon>
        <taxon>Lysobacteraceae</taxon>
        <taxon>Novilysobacter</taxon>
    </lineage>
</organism>
<evidence type="ECO:0008006" key="4">
    <source>
        <dbReference type="Google" id="ProtNLM"/>
    </source>
</evidence>
<keyword evidence="1" id="KW-0472">Membrane</keyword>
<dbReference type="RefSeq" id="WP_036193349.1">
    <property type="nucleotide sequence ID" value="NZ_AVPS01000004.1"/>
</dbReference>
<name>A0A0A0ESH6_9GAMM</name>
<protein>
    <recommendedName>
        <fullName evidence="4">Transmembrane protein</fullName>
    </recommendedName>
</protein>
<dbReference type="AlphaFoldDB" id="A0A0A0ESH6"/>
<keyword evidence="3" id="KW-1185">Reference proteome</keyword>
<evidence type="ECO:0000313" key="2">
    <source>
        <dbReference type="EMBL" id="KGM52122.1"/>
    </source>
</evidence>
<keyword evidence="1" id="KW-1133">Transmembrane helix</keyword>
<feature type="transmembrane region" description="Helical" evidence="1">
    <location>
        <begin position="65"/>
        <end position="84"/>
    </location>
</feature>
<comment type="caution">
    <text evidence="2">The sequence shown here is derived from an EMBL/GenBank/DDBJ whole genome shotgun (WGS) entry which is preliminary data.</text>
</comment>
<evidence type="ECO:0000313" key="3">
    <source>
        <dbReference type="Proteomes" id="UP000030017"/>
    </source>
</evidence>